<protein>
    <submittedName>
        <fullName evidence="4">GCN5-related N-acetyltransferase</fullName>
    </submittedName>
</protein>
<dbReference type="AlphaFoldDB" id="C6HU82"/>
<dbReference type="EMBL" id="GG693853">
    <property type="protein sequence ID" value="EES53815.1"/>
    <property type="molecule type" value="Genomic_DNA"/>
</dbReference>
<keyword evidence="5" id="KW-1185">Reference proteome</keyword>
<dbReference type="Pfam" id="PF00583">
    <property type="entry name" value="Acetyltransf_1"/>
    <property type="match status" value="1"/>
</dbReference>
<dbReference type="CDD" id="cd04301">
    <property type="entry name" value="NAT_SF"/>
    <property type="match status" value="1"/>
</dbReference>
<dbReference type="InterPro" id="IPR050832">
    <property type="entry name" value="Bact_Acetyltransf"/>
</dbReference>
<gene>
    <name evidence="4" type="ORF">UBAL3_48660028</name>
</gene>
<keyword evidence="2" id="KW-0012">Acyltransferase</keyword>
<dbReference type="PANTHER" id="PTHR43877:SF2">
    <property type="entry name" value="AMINOALKYLPHOSPHONATE N-ACETYLTRANSFERASE-RELATED"/>
    <property type="match status" value="1"/>
</dbReference>
<accession>C6HU82</accession>
<dbReference type="PANTHER" id="PTHR43877">
    <property type="entry name" value="AMINOALKYLPHOSPHONATE N-ACETYLTRANSFERASE-RELATED-RELATED"/>
    <property type="match status" value="1"/>
</dbReference>
<dbReference type="InterPro" id="IPR000182">
    <property type="entry name" value="GNAT_dom"/>
</dbReference>
<dbReference type="GO" id="GO:0016747">
    <property type="term" value="F:acyltransferase activity, transferring groups other than amino-acyl groups"/>
    <property type="evidence" value="ECO:0007669"/>
    <property type="project" value="InterPro"/>
</dbReference>
<evidence type="ECO:0000313" key="5">
    <source>
        <dbReference type="Proteomes" id="UP000009374"/>
    </source>
</evidence>
<dbReference type="Proteomes" id="UP000009374">
    <property type="component" value="Unassembled WGS sequence"/>
</dbReference>
<proteinExistence type="predicted"/>
<evidence type="ECO:0000259" key="3">
    <source>
        <dbReference type="PROSITE" id="PS51186"/>
    </source>
</evidence>
<dbReference type="SUPFAM" id="SSF55729">
    <property type="entry name" value="Acyl-CoA N-acyltransferases (Nat)"/>
    <property type="match status" value="1"/>
</dbReference>
<dbReference type="InterPro" id="IPR016181">
    <property type="entry name" value="Acyl_CoA_acyltransferase"/>
</dbReference>
<keyword evidence="1 4" id="KW-0808">Transferase</keyword>
<evidence type="ECO:0000256" key="1">
    <source>
        <dbReference type="ARBA" id="ARBA00022679"/>
    </source>
</evidence>
<evidence type="ECO:0000256" key="2">
    <source>
        <dbReference type="ARBA" id="ARBA00023315"/>
    </source>
</evidence>
<dbReference type="PROSITE" id="PS51186">
    <property type="entry name" value="GNAT"/>
    <property type="match status" value="1"/>
</dbReference>
<name>C6HU82_9BACT</name>
<sequence>MTIQMIPVEDLFSIIPLLRVLNSTIPEVLLRERLGEMVGQGYQCAGLYDGGRLIGICGLWILTKYYVGKHVEPDNVVILEEYRGRGLGKRLMKWVHEFAKSQGAIASELNCYLPNERGNAFWEKEGYRKIAWHYQRPIESENAIVEAE</sequence>
<evidence type="ECO:0000313" key="4">
    <source>
        <dbReference type="EMBL" id="EES53815.1"/>
    </source>
</evidence>
<reference evidence="4 5" key="1">
    <citation type="journal article" date="2009" name="Appl. Environ. Microbiol.">
        <title>Community genomic and proteomic analyses of chemoautotrophic iron-oxidizing "Leptospirillum rubarum" (Group II) and "Leptospirillum ferrodiazotrophum" (Group III) bacteria in acid mine drainage biofilms.</title>
        <authorList>
            <person name="Goltsman D.S."/>
            <person name="Denef V.J."/>
            <person name="Singer S.W."/>
            <person name="VerBerkmoes N.C."/>
            <person name="Lefsrud M."/>
            <person name="Mueller R.S."/>
            <person name="Dick G.J."/>
            <person name="Sun C.L."/>
            <person name="Wheeler K.E."/>
            <person name="Zemla A."/>
            <person name="Baker B.J."/>
            <person name="Hauser L."/>
            <person name="Land M."/>
            <person name="Shah M.B."/>
            <person name="Thelen M.P."/>
            <person name="Hettich R.L."/>
            <person name="Banfield J.F."/>
        </authorList>
    </citation>
    <scope>NUCLEOTIDE SEQUENCE [LARGE SCALE GENOMIC DNA]</scope>
</reference>
<organism evidence="4 5">
    <name type="scientific">Leptospirillum ferrodiazotrophum</name>
    <dbReference type="NCBI Taxonomy" id="412449"/>
    <lineage>
        <taxon>Bacteria</taxon>
        <taxon>Pseudomonadati</taxon>
        <taxon>Nitrospirota</taxon>
        <taxon>Nitrospiria</taxon>
        <taxon>Nitrospirales</taxon>
        <taxon>Nitrospiraceae</taxon>
        <taxon>Leptospirillum</taxon>
    </lineage>
</organism>
<feature type="domain" description="N-acetyltransferase" evidence="3">
    <location>
        <begin position="1"/>
        <end position="148"/>
    </location>
</feature>
<dbReference type="Gene3D" id="3.40.630.30">
    <property type="match status" value="1"/>
</dbReference>